<organism evidence="7 8">
    <name type="scientific">Leptosia nina</name>
    <dbReference type="NCBI Taxonomy" id="320188"/>
    <lineage>
        <taxon>Eukaryota</taxon>
        <taxon>Metazoa</taxon>
        <taxon>Ecdysozoa</taxon>
        <taxon>Arthropoda</taxon>
        <taxon>Hexapoda</taxon>
        <taxon>Insecta</taxon>
        <taxon>Pterygota</taxon>
        <taxon>Neoptera</taxon>
        <taxon>Endopterygota</taxon>
        <taxon>Lepidoptera</taxon>
        <taxon>Glossata</taxon>
        <taxon>Ditrysia</taxon>
        <taxon>Papilionoidea</taxon>
        <taxon>Pieridae</taxon>
        <taxon>Pierinae</taxon>
        <taxon>Leptosia</taxon>
    </lineage>
</organism>
<evidence type="ECO:0000256" key="6">
    <source>
        <dbReference type="SAM" id="MobiDB-lite"/>
    </source>
</evidence>
<gene>
    <name evidence="7" type="ORF">LNINA_LOCUS7667</name>
</gene>
<accession>A0AAV1JFY1</accession>
<evidence type="ECO:0000256" key="5">
    <source>
        <dbReference type="ARBA" id="ARBA00023306"/>
    </source>
</evidence>
<dbReference type="GO" id="GO:0051301">
    <property type="term" value="P:cell division"/>
    <property type="evidence" value="ECO:0007669"/>
    <property type="project" value="UniProtKB-KW"/>
</dbReference>
<evidence type="ECO:0000256" key="3">
    <source>
        <dbReference type="ARBA" id="ARBA00022618"/>
    </source>
</evidence>
<evidence type="ECO:0000313" key="7">
    <source>
        <dbReference type="EMBL" id="CAK1548254.1"/>
    </source>
</evidence>
<dbReference type="AlphaFoldDB" id="A0AAV1JFY1"/>
<protein>
    <submittedName>
        <fullName evidence="7">Uncharacterized protein</fullName>
    </submittedName>
</protein>
<dbReference type="PANTHER" id="PTHR22526:SF2">
    <property type="entry name" value="ANAPHASE PROMOTING COMPLEX C SUBUNIT 15, PSEUDOGENE-RELATED"/>
    <property type="match status" value="1"/>
</dbReference>
<evidence type="ECO:0000256" key="2">
    <source>
        <dbReference type="ARBA" id="ARBA00009618"/>
    </source>
</evidence>
<dbReference type="GO" id="GO:0005680">
    <property type="term" value="C:anaphase-promoting complex"/>
    <property type="evidence" value="ECO:0007669"/>
    <property type="project" value="InterPro"/>
</dbReference>
<keyword evidence="3" id="KW-0132">Cell division</keyword>
<name>A0AAV1JFY1_9NEOP</name>
<dbReference type="EMBL" id="CAVLEF010000010">
    <property type="protein sequence ID" value="CAK1548254.1"/>
    <property type="molecule type" value="Genomic_DNA"/>
</dbReference>
<comment type="pathway">
    <text evidence="1">Protein modification; protein ubiquitination.</text>
</comment>
<proteinExistence type="inferred from homology"/>
<dbReference type="PANTHER" id="PTHR22526">
    <property type="entry name" value="ANAPHASE PROMOTING COMPLEX C SUBUNIT 15, PSEUDOGENE-RELATED"/>
    <property type="match status" value="1"/>
</dbReference>
<feature type="region of interest" description="Disordered" evidence="6">
    <location>
        <begin position="43"/>
        <end position="129"/>
    </location>
</feature>
<keyword evidence="4" id="KW-0498">Mitosis</keyword>
<evidence type="ECO:0000256" key="1">
    <source>
        <dbReference type="ARBA" id="ARBA00004906"/>
    </source>
</evidence>
<comment type="similarity">
    <text evidence="2">Belongs to the APC15 family.</text>
</comment>
<comment type="caution">
    <text evidence="7">The sequence shown here is derived from an EMBL/GenBank/DDBJ whole genome shotgun (WGS) entry which is preliminary data.</text>
</comment>
<evidence type="ECO:0000313" key="8">
    <source>
        <dbReference type="Proteomes" id="UP001497472"/>
    </source>
</evidence>
<evidence type="ECO:0000256" key="4">
    <source>
        <dbReference type="ARBA" id="ARBA00022776"/>
    </source>
</evidence>
<reference evidence="7 8" key="1">
    <citation type="submission" date="2023-11" db="EMBL/GenBank/DDBJ databases">
        <authorList>
            <person name="Okamura Y."/>
        </authorList>
    </citation>
    <scope>NUCLEOTIDE SEQUENCE [LARGE SCALE GENOMIC DNA]</scope>
</reference>
<sequence length="129" mass="14671">MNMPFPTLMPRMIDPKWFNADSPCDEDAELTSLEQEYSYSLTSIGQKFNKRAPLGKSDQEPMEEEAESDEEGNDESDDTEESHDEDEELRTSYTPPRNNNDVPTDSADDLQLPDANSLDQSAVWPHLRS</sequence>
<feature type="compositionally biased region" description="Polar residues" evidence="6">
    <location>
        <begin position="91"/>
        <end position="103"/>
    </location>
</feature>
<dbReference type="GO" id="GO:0090266">
    <property type="term" value="P:regulation of mitotic cell cycle spindle assembly checkpoint"/>
    <property type="evidence" value="ECO:0007669"/>
    <property type="project" value="InterPro"/>
</dbReference>
<keyword evidence="5" id="KW-0131">Cell cycle</keyword>
<feature type="compositionally biased region" description="Acidic residues" evidence="6">
    <location>
        <begin position="60"/>
        <end position="88"/>
    </location>
</feature>
<feature type="region of interest" description="Disordered" evidence="6">
    <location>
        <begin position="1"/>
        <end position="24"/>
    </location>
</feature>
<keyword evidence="8" id="KW-1185">Reference proteome</keyword>
<dbReference type="Pfam" id="PF15243">
    <property type="entry name" value="ANAPC15"/>
    <property type="match status" value="1"/>
</dbReference>
<dbReference type="InterPro" id="IPR026182">
    <property type="entry name" value="ANAPC15"/>
</dbReference>
<dbReference type="Proteomes" id="UP001497472">
    <property type="component" value="Unassembled WGS sequence"/>
</dbReference>